<protein>
    <submittedName>
        <fullName evidence="2">Uncharacterized protein</fullName>
    </submittedName>
</protein>
<accession>A0A914HB07</accession>
<keyword evidence="1" id="KW-1185">Reference proteome</keyword>
<dbReference type="Proteomes" id="UP000887572">
    <property type="component" value="Unplaced"/>
</dbReference>
<proteinExistence type="predicted"/>
<evidence type="ECO:0000313" key="2">
    <source>
        <dbReference type="WBParaSite" id="Gr19_v10_g15412.t1"/>
    </source>
</evidence>
<dbReference type="AlphaFoldDB" id="A0A914HB07"/>
<organism evidence="1 2">
    <name type="scientific">Globodera rostochiensis</name>
    <name type="common">Golden nematode worm</name>
    <name type="synonym">Heterodera rostochiensis</name>
    <dbReference type="NCBI Taxonomy" id="31243"/>
    <lineage>
        <taxon>Eukaryota</taxon>
        <taxon>Metazoa</taxon>
        <taxon>Ecdysozoa</taxon>
        <taxon>Nematoda</taxon>
        <taxon>Chromadorea</taxon>
        <taxon>Rhabditida</taxon>
        <taxon>Tylenchina</taxon>
        <taxon>Tylenchomorpha</taxon>
        <taxon>Tylenchoidea</taxon>
        <taxon>Heteroderidae</taxon>
        <taxon>Heteroderinae</taxon>
        <taxon>Globodera</taxon>
    </lineage>
</organism>
<dbReference type="WBParaSite" id="Gr19_v10_g15412.t1">
    <property type="protein sequence ID" value="Gr19_v10_g15412.t1"/>
    <property type="gene ID" value="Gr19_v10_g15412"/>
</dbReference>
<sequence length="350" mass="40555">MSDNTKKVEIRLKEISICADVLFEVFEFCGPFVLGLKVALISDRFDFLVDAHFKSKEWALGDLLIRRTKKGNVAEIVKIIGNEVARRLPIPQNPLPDNVIGFERIQIKYIDRSVIEFLQRIRRLFDSERAIVSIYTGNDQKRSWEIIWHRIWPLNIRGLALLAPSSLDCLRQFSPTILGECTKLRLIVGDYLFPEFPTEDSAGASSAQAVAKWLHTPRGDGRPKVLQCGCCAAERMEWIKTAFLASSSSSVNFIICLWDWSSVVGIMPFELNNNLTGERLVWRHIDENKWGDKWLLVRCPIEREEAKWAKWEREAVEWDWPWQRNRFFIDFNDRDIGDTLFDANEGPNKP</sequence>
<name>A0A914HB07_GLORO</name>
<reference evidence="2" key="1">
    <citation type="submission" date="2022-11" db="UniProtKB">
        <authorList>
            <consortium name="WormBaseParasite"/>
        </authorList>
    </citation>
    <scope>IDENTIFICATION</scope>
</reference>
<evidence type="ECO:0000313" key="1">
    <source>
        <dbReference type="Proteomes" id="UP000887572"/>
    </source>
</evidence>